<name>A0A8H3IZP4_9LECA</name>
<dbReference type="InterPro" id="IPR033121">
    <property type="entry name" value="PEPTIDASE_A1"/>
</dbReference>
<dbReference type="InterPro" id="IPR001969">
    <property type="entry name" value="Aspartic_peptidase_AS"/>
</dbReference>
<dbReference type="InterPro" id="IPR033876">
    <property type="entry name" value="SAP-like"/>
</dbReference>
<evidence type="ECO:0000256" key="3">
    <source>
        <dbReference type="ARBA" id="ARBA00022729"/>
    </source>
</evidence>
<evidence type="ECO:0000313" key="12">
    <source>
        <dbReference type="Proteomes" id="UP000664521"/>
    </source>
</evidence>
<dbReference type="Gene3D" id="2.40.70.10">
    <property type="entry name" value="Acid Proteases"/>
    <property type="match status" value="2"/>
</dbReference>
<dbReference type="InterPro" id="IPR021109">
    <property type="entry name" value="Peptidase_aspartic_dom_sf"/>
</dbReference>
<dbReference type="AlphaFoldDB" id="A0A8H3IZP4"/>
<dbReference type="PRINTS" id="PR00792">
    <property type="entry name" value="PEPSIN"/>
</dbReference>
<dbReference type="PROSITE" id="PS00141">
    <property type="entry name" value="ASP_PROTEASE"/>
    <property type="match status" value="1"/>
</dbReference>
<proteinExistence type="inferred from homology"/>
<evidence type="ECO:0000313" key="11">
    <source>
        <dbReference type="EMBL" id="CAF9937250.1"/>
    </source>
</evidence>
<evidence type="ECO:0000256" key="6">
    <source>
        <dbReference type="PIRSR" id="PIRSR601461-1"/>
    </source>
</evidence>
<protein>
    <recommendedName>
        <fullName evidence="10">Peptidase A1 domain-containing protein</fullName>
    </recommendedName>
</protein>
<evidence type="ECO:0000256" key="5">
    <source>
        <dbReference type="ARBA" id="ARBA00022801"/>
    </source>
</evidence>
<evidence type="ECO:0000256" key="4">
    <source>
        <dbReference type="ARBA" id="ARBA00022750"/>
    </source>
</evidence>
<keyword evidence="5 7" id="KW-0378">Hydrolase</keyword>
<keyword evidence="4 7" id="KW-0064">Aspartyl protease</keyword>
<feature type="signal peptide" evidence="9">
    <location>
        <begin position="1"/>
        <end position="21"/>
    </location>
</feature>
<comment type="caution">
    <text evidence="11">The sequence shown here is derived from an EMBL/GenBank/DDBJ whole genome shotgun (WGS) entry which is preliminary data.</text>
</comment>
<organism evidence="11 12">
    <name type="scientific">Heterodermia speciosa</name>
    <dbReference type="NCBI Taxonomy" id="116794"/>
    <lineage>
        <taxon>Eukaryota</taxon>
        <taxon>Fungi</taxon>
        <taxon>Dikarya</taxon>
        <taxon>Ascomycota</taxon>
        <taxon>Pezizomycotina</taxon>
        <taxon>Lecanoromycetes</taxon>
        <taxon>OSLEUM clade</taxon>
        <taxon>Lecanoromycetidae</taxon>
        <taxon>Caliciales</taxon>
        <taxon>Physciaceae</taxon>
        <taxon>Heterodermia</taxon>
    </lineage>
</organism>
<evidence type="ECO:0000256" key="8">
    <source>
        <dbReference type="SAM" id="Phobius"/>
    </source>
</evidence>
<reference evidence="11" key="1">
    <citation type="submission" date="2021-03" db="EMBL/GenBank/DDBJ databases">
        <authorList>
            <person name="Tagirdzhanova G."/>
        </authorList>
    </citation>
    <scope>NUCLEOTIDE SEQUENCE</scope>
</reference>
<dbReference type="CDD" id="cd05474">
    <property type="entry name" value="SAP_like"/>
    <property type="match status" value="1"/>
</dbReference>
<keyword evidence="3 9" id="KW-0732">Signal</keyword>
<dbReference type="OrthoDB" id="771136at2759"/>
<keyword evidence="2 7" id="KW-0645">Protease</keyword>
<evidence type="ECO:0000256" key="9">
    <source>
        <dbReference type="SAM" id="SignalP"/>
    </source>
</evidence>
<feature type="domain" description="Peptidase A1" evidence="10">
    <location>
        <begin position="60"/>
        <end position="404"/>
    </location>
</feature>
<dbReference type="InterPro" id="IPR001461">
    <property type="entry name" value="Aspartic_peptidase_A1"/>
</dbReference>
<sequence>MAPTSLYATLAALAILPCSLAEPKVFGLKFAKVKKDLAQSGLQRRANTVSEPLYNGQNLYIANISIGTPPQEMSVQLDTGSSDLWVPASQSNICQEPSCDAWGSFDYKASTSFVELDDLGDFDISYGDGSQYSGAYFSDNLAIGDSSLKGVTMAVAISAQNLVGDGSAIGNNGLMGIGFDTNEARVDQGERAYLGVVSQLKKQGLIKTLSYSLWLDDEDAQTGSILFGGVDTSKYVAPLIALPMVGFEARDPTTVNEVAIEMTSIGLTTDSGTSSLTDSKLVVPALLDSGTTLIQLPTDMAQKIQDSVGAVLDANSAQPLVACNLSTAKATYVFGFGGSSGPKINVPVSQLIDPPDGVTAFADGTPACGFDIIGNDEGQVILGDSFLRSAYVVYHLGAKTIALANANINPGGSSDIQEITSNQIPSIQGNVLSSVALPESQPTITAAPTTEIEDPFAGLFATTTFDGTLTENPGKASFTAESSVGLNGAVSTGKSTGAAASTKGGMEVLAVVGVATLLSVLGGSMFLLA</sequence>
<dbReference type="PANTHER" id="PTHR47966:SF65">
    <property type="entry name" value="ASPARTIC-TYPE ENDOPEPTIDASE"/>
    <property type="match status" value="1"/>
</dbReference>
<dbReference type="PANTHER" id="PTHR47966">
    <property type="entry name" value="BETA-SITE APP-CLEAVING ENZYME, ISOFORM A-RELATED"/>
    <property type="match status" value="1"/>
</dbReference>
<feature type="chain" id="PRO_5034377736" description="Peptidase A1 domain-containing protein" evidence="9">
    <location>
        <begin position="22"/>
        <end position="529"/>
    </location>
</feature>
<feature type="active site" evidence="6">
    <location>
        <position position="78"/>
    </location>
</feature>
<feature type="active site" evidence="6">
    <location>
        <position position="288"/>
    </location>
</feature>
<keyword evidence="8" id="KW-1133">Transmembrane helix</keyword>
<dbReference type="Proteomes" id="UP000664521">
    <property type="component" value="Unassembled WGS sequence"/>
</dbReference>
<keyword evidence="8" id="KW-0812">Transmembrane</keyword>
<dbReference type="GO" id="GO:0004190">
    <property type="term" value="F:aspartic-type endopeptidase activity"/>
    <property type="evidence" value="ECO:0007669"/>
    <property type="project" value="UniProtKB-KW"/>
</dbReference>
<feature type="transmembrane region" description="Helical" evidence="8">
    <location>
        <begin position="508"/>
        <end position="528"/>
    </location>
</feature>
<keyword evidence="12" id="KW-1185">Reference proteome</keyword>
<evidence type="ECO:0000256" key="1">
    <source>
        <dbReference type="ARBA" id="ARBA00007447"/>
    </source>
</evidence>
<accession>A0A8H3IZP4</accession>
<comment type="similarity">
    <text evidence="1 7">Belongs to the peptidase A1 family.</text>
</comment>
<dbReference type="EMBL" id="CAJPDS010000099">
    <property type="protein sequence ID" value="CAF9937250.1"/>
    <property type="molecule type" value="Genomic_DNA"/>
</dbReference>
<dbReference type="SUPFAM" id="SSF50630">
    <property type="entry name" value="Acid proteases"/>
    <property type="match status" value="1"/>
</dbReference>
<keyword evidence="8" id="KW-0472">Membrane</keyword>
<evidence type="ECO:0000256" key="7">
    <source>
        <dbReference type="RuleBase" id="RU000454"/>
    </source>
</evidence>
<dbReference type="GO" id="GO:0006508">
    <property type="term" value="P:proteolysis"/>
    <property type="evidence" value="ECO:0007669"/>
    <property type="project" value="UniProtKB-KW"/>
</dbReference>
<evidence type="ECO:0000259" key="10">
    <source>
        <dbReference type="PROSITE" id="PS51767"/>
    </source>
</evidence>
<dbReference type="Pfam" id="PF00026">
    <property type="entry name" value="Asp"/>
    <property type="match status" value="1"/>
</dbReference>
<gene>
    <name evidence="11" type="ORF">HETSPECPRED_010607</name>
</gene>
<evidence type="ECO:0000256" key="2">
    <source>
        <dbReference type="ARBA" id="ARBA00022670"/>
    </source>
</evidence>
<dbReference type="PROSITE" id="PS51767">
    <property type="entry name" value="PEPTIDASE_A1"/>
    <property type="match status" value="1"/>
</dbReference>